<dbReference type="NCBIfam" id="TIGR00710">
    <property type="entry name" value="efflux_Bcr_CflA"/>
    <property type="match status" value="1"/>
</dbReference>
<protein>
    <submittedName>
        <fullName evidence="11">Multidrug effflux MFS transporter</fullName>
    </submittedName>
</protein>
<evidence type="ECO:0000256" key="2">
    <source>
        <dbReference type="ARBA" id="ARBA00006236"/>
    </source>
</evidence>
<keyword evidence="3" id="KW-0813">Transport</keyword>
<proteinExistence type="inferred from homology"/>
<evidence type="ECO:0000256" key="3">
    <source>
        <dbReference type="ARBA" id="ARBA00022448"/>
    </source>
</evidence>
<sequence>MPTPPESSDSSGPGSAGPRRVAPSTLALVAVTGTSALATDTYIAALPAMRDSLQTSDTLVQLTLTACIGGLALGQLLVGPVSDARGRRRIIVAATIAFTVAGVVCALSGSILLMIVARLAQGFAAGAGAAVGRAVVTDTFEGRRAAAKFGTLTAVSLIGPVAGPAVGGLLLPFGGWRAIFWFLVVVGVLMTAAALIGIPETLPPDRRRPGGLRQLLARSGDLLRHRPFITPVAVQCLVTCAFFIYIGGSSIVLQTDLHLTPAAYTVVFATDAATMIVGSLLYRAFVMRLGPEVLRRVAFTVASAAVLALLAVALLAAPGVAPLPAVWVCLAVMTFGLGGYLPSNSAIAQREGRRYAGTASALSGGLPFLAGALTTPLTGLLGAQTVLVMAVGMCAFFVLAVVLAVVGRSRARGGPAEERAGG</sequence>
<evidence type="ECO:0000256" key="6">
    <source>
        <dbReference type="ARBA" id="ARBA00022989"/>
    </source>
</evidence>
<dbReference type="Gene3D" id="1.20.1720.10">
    <property type="entry name" value="Multidrug resistance protein D"/>
    <property type="match status" value="1"/>
</dbReference>
<feature type="transmembrane region" description="Helical" evidence="9">
    <location>
        <begin position="386"/>
        <end position="406"/>
    </location>
</feature>
<feature type="domain" description="Major facilitator superfamily (MFS) profile" evidence="10">
    <location>
        <begin position="24"/>
        <end position="410"/>
    </location>
</feature>
<dbReference type="EMBL" id="BAABLP010000003">
    <property type="protein sequence ID" value="GAA4746754.1"/>
    <property type="molecule type" value="Genomic_DNA"/>
</dbReference>
<feature type="region of interest" description="Disordered" evidence="8">
    <location>
        <begin position="1"/>
        <end position="20"/>
    </location>
</feature>
<accession>A0ABP8Z5S9</accession>
<keyword evidence="4" id="KW-1003">Cell membrane</keyword>
<keyword evidence="6 9" id="KW-1133">Transmembrane helix</keyword>
<dbReference type="PANTHER" id="PTHR23502:SF132">
    <property type="entry name" value="POLYAMINE TRANSPORTER 2-RELATED"/>
    <property type="match status" value="1"/>
</dbReference>
<evidence type="ECO:0000256" key="8">
    <source>
        <dbReference type="SAM" id="MobiDB-lite"/>
    </source>
</evidence>
<dbReference type="Proteomes" id="UP001500121">
    <property type="component" value="Unassembled WGS sequence"/>
</dbReference>
<feature type="transmembrane region" description="Helical" evidence="9">
    <location>
        <begin position="228"/>
        <end position="251"/>
    </location>
</feature>
<feature type="transmembrane region" description="Helical" evidence="9">
    <location>
        <begin position="355"/>
        <end position="374"/>
    </location>
</feature>
<evidence type="ECO:0000256" key="9">
    <source>
        <dbReference type="SAM" id="Phobius"/>
    </source>
</evidence>
<evidence type="ECO:0000313" key="11">
    <source>
        <dbReference type="EMBL" id="GAA4746754.1"/>
    </source>
</evidence>
<dbReference type="InterPro" id="IPR004812">
    <property type="entry name" value="Efflux_drug-R_Bcr/CmlA"/>
</dbReference>
<feature type="transmembrane region" description="Helical" evidence="9">
    <location>
        <begin position="323"/>
        <end position="343"/>
    </location>
</feature>
<gene>
    <name evidence="11" type="ORF">GCM10025783_18500</name>
</gene>
<dbReference type="InterPro" id="IPR020846">
    <property type="entry name" value="MFS_dom"/>
</dbReference>
<comment type="similarity">
    <text evidence="2">Belongs to the major facilitator superfamily. Bcr/CmlA family.</text>
</comment>
<dbReference type="InterPro" id="IPR036259">
    <property type="entry name" value="MFS_trans_sf"/>
</dbReference>
<keyword evidence="12" id="KW-1185">Reference proteome</keyword>
<feature type="transmembrane region" description="Helical" evidence="9">
    <location>
        <begin position="263"/>
        <end position="285"/>
    </location>
</feature>
<dbReference type="InterPro" id="IPR011701">
    <property type="entry name" value="MFS"/>
</dbReference>
<evidence type="ECO:0000256" key="7">
    <source>
        <dbReference type="ARBA" id="ARBA00023136"/>
    </source>
</evidence>
<keyword evidence="7 9" id="KW-0472">Membrane</keyword>
<dbReference type="SUPFAM" id="SSF103473">
    <property type="entry name" value="MFS general substrate transporter"/>
    <property type="match status" value="1"/>
</dbReference>
<evidence type="ECO:0000256" key="4">
    <source>
        <dbReference type="ARBA" id="ARBA00022475"/>
    </source>
</evidence>
<reference evidence="12" key="1">
    <citation type="journal article" date="2019" name="Int. J. Syst. Evol. Microbiol.">
        <title>The Global Catalogue of Microorganisms (GCM) 10K type strain sequencing project: providing services to taxonomists for standard genome sequencing and annotation.</title>
        <authorList>
            <consortium name="The Broad Institute Genomics Platform"/>
            <consortium name="The Broad Institute Genome Sequencing Center for Infectious Disease"/>
            <person name="Wu L."/>
            <person name="Ma J."/>
        </authorList>
    </citation>
    <scope>NUCLEOTIDE SEQUENCE [LARGE SCALE GENOMIC DNA]</scope>
    <source>
        <strain evidence="12">JCM 19015</strain>
    </source>
</reference>
<feature type="transmembrane region" description="Helical" evidence="9">
    <location>
        <begin position="90"/>
        <end position="116"/>
    </location>
</feature>
<dbReference type="InterPro" id="IPR001958">
    <property type="entry name" value="Tet-R_TetA/multi-R_MdtG-like"/>
</dbReference>
<feature type="transmembrane region" description="Helical" evidence="9">
    <location>
        <begin position="59"/>
        <end position="78"/>
    </location>
</feature>
<name>A0ABP8Z5S9_9MICO</name>
<dbReference type="CDD" id="cd17320">
    <property type="entry name" value="MFS_MdfA_MDR_like"/>
    <property type="match status" value="1"/>
</dbReference>
<feature type="transmembrane region" description="Helical" evidence="9">
    <location>
        <begin position="152"/>
        <end position="173"/>
    </location>
</feature>
<feature type="transmembrane region" description="Helical" evidence="9">
    <location>
        <begin position="122"/>
        <end position="140"/>
    </location>
</feature>
<evidence type="ECO:0000256" key="1">
    <source>
        <dbReference type="ARBA" id="ARBA00004651"/>
    </source>
</evidence>
<dbReference type="PROSITE" id="PS50850">
    <property type="entry name" value="MFS"/>
    <property type="match status" value="1"/>
</dbReference>
<comment type="subcellular location">
    <subcellularLocation>
        <location evidence="1">Cell membrane</location>
        <topology evidence="1">Multi-pass membrane protein</topology>
    </subcellularLocation>
</comment>
<feature type="transmembrane region" description="Helical" evidence="9">
    <location>
        <begin position="179"/>
        <end position="198"/>
    </location>
</feature>
<evidence type="ECO:0000313" key="12">
    <source>
        <dbReference type="Proteomes" id="UP001500121"/>
    </source>
</evidence>
<keyword evidence="5 9" id="KW-0812">Transmembrane</keyword>
<dbReference type="PRINTS" id="PR01035">
    <property type="entry name" value="TCRTETA"/>
</dbReference>
<feature type="compositionally biased region" description="Low complexity" evidence="8">
    <location>
        <begin position="1"/>
        <end position="18"/>
    </location>
</feature>
<dbReference type="RefSeq" id="WP_345480852.1">
    <property type="nucleotide sequence ID" value="NZ_BAABLP010000003.1"/>
</dbReference>
<evidence type="ECO:0000259" key="10">
    <source>
        <dbReference type="PROSITE" id="PS50850"/>
    </source>
</evidence>
<evidence type="ECO:0000256" key="5">
    <source>
        <dbReference type="ARBA" id="ARBA00022692"/>
    </source>
</evidence>
<organism evidence="11 12">
    <name type="scientific">Amnibacterium soli</name>
    <dbReference type="NCBI Taxonomy" id="1282736"/>
    <lineage>
        <taxon>Bacteria</taxon>
        <taxon>Bacillati</taxon>
        <taxon>Actinomycetota</taxon>
        <taxon>Actinomycetes</taxon>
        <taxon>Micrococcales</taxon>
        <taxon>Microbacteriaceae</taxon>
        <taxon>Amnibacterium</taxon>
    </lineage>
</organism>
<dbReference type="Pfam" id="PF07690">
    <property type="entry name" value="MFS_1"/>
    <property type="match status" value="1"/>
</dbReference>
<dbReference type="PANTHER" id="PTHR23502">
    <property type="entry name" value="MAJOR FACILITATOR SUPERFAMILY"/>
    <property type="match status" value="1"/>
</dbReference>
<comment type="caution">
    <text evidence="11">The sequence shown here is derived from an EMBL/GenBank/DDBJ whole genome shotgun (WGS) entry which is preliminary data.</text>
</comment>
<feature type="transmembrane region" description="Helical" evidence="9">
    <location>
        <begin position="297"/>
        <end position="317"/>
    </location>
</feature>